<feature type="binding site" evidence="7">
    <location>
        <position position="290"/>
    </location>
    <ligand>
        <name>a divalent metal cation</name>
        <dbReference type="ChEBI" id="CHEBI:60240"/>
    </ligand>
</feature>
<dbReference type="Pfam" id="PF00390">
    <property type="entry name" value="malic"/>
    <property type="match status" value="1"/>
</dbReference>
<dbReference type="GO" id="GO:0005739">
    <property type="term" value="C:mitochondrion"/>
    <property type="evidence" value="ECO:0007669"/>
    <property type="project" value="TreeGrafter"/>
</dbReference>
<comment type="caution">
    <text evidence="11">The sequence shown here is derived from an EMBL/GenBank/DDBJ whole genome shotgun (WGS) entry which is preliminary data.</text>
</comment>
<keyword evidence="8" id="KW-0560">Oxidoreductase</keyword>
<organism evidence="11 12">
    <name type="scientific">Rhizoctonia solani AG-3 Rhs1AP</name>
    <dbReference type="NCBI Taxonomy" id="1086054"/>
    <lineage>
        <taxon>Eukaryota</taxon>
        <taxon>Fungi</taxon>
        <taxon>Dikarya</taxon>
        <taxon>Basidiomycota</taxon>
        <taxon>Agaricomycotina</taxon>
        <taxon>Agaricomycetes</taxon>
        <taxon>Cantharellales</taxon>
        <taxon>Ceratobasidiaceae</taxon>
        <taxon>Rhizoctonia</taxon>
    </lineage>
</organism>
<dbReference type="Proteomes" id="UP000030108">
    <property type="component" value="Unassembled WGS sequence"/>
</dbReference>
<dbReference type="InterPro" id="IPR046346">
    <property type="entry name" value="Aminoacid_DH-like_N_sf"/>
</dbReference>
<dbReference type="PANTHER" id="PTHR23406">
    <property type="entry name" value="MALIC ENZYME-RELATED"/>
    <property type="match status" value="1"/>
</dbReference>
<evidence type="ECO:0000313" key="12">
    <source>
        <dbReference type="Proteomes" id="UP000030108"/>
    </source>
</evidence>
<comment type="cofactor">
    <cofactor evidence="7">
        <name>Mg(2+)</name>
        <dbReference type="ChEBI" id="CHEBI:18420"/>
    </cofactor>
    <cofactor evidence="7">
        <name>Mn(2+)</name>
        <dbReference type="ChEBI" id="CHEBI:29035"/>
    </cofactor>
    <text evidence="7">Divalent metal cations. Prefers magnesium or manganese.</text>
</comment>
<dbReference type="PIRSF" id="PIRSF000106">
    <property type="entry name" value="ME"/>
    <property type="match status" value="1"/>
</dbReference>
<feature type="active site" description="Proton acceptor" evidence="5">
    <location>
        <position position="218"/>
    </location>
</feature>
<dbReference type="GO" id="GO:0006108">
    <property type="term" value="P:malate metabolic process"/>
    <property type="evidence" value="ECO:0007669"/>
    <property type="project" value="TreeGrafter"/>
</dbReference>
<dbReference type="PRINTS" id="PR00072">
    <property type="entry name" value="MALOXRDTASE"/>
</dbReference>
<dbReference type="InterPro" id="IPR037062">
    <property type="entry name" value="Malic_N_dom_sf"/>
</dbReference>
<dbReference type="SUPFAM" id="SSF51735">
    <property type="entry name" value="NAD(P)-binding Rossmann-fold domains"/>
    <property type="match status" value="1"/>
</dbReference>
<dbReference type="EMBL" id="JATN01000286">
    <property type="protein sequence ID" value="EUC67099.1"/>
    <property type="molecule type" value="Genomic_DNA"/>
</dbReference>
<feature type="active site" description="Proton donor" evidence="5">
    <location>
        <position position="134"/>
    </location>
</feature>
<comment type="cofactor">
    <cofactor evidence="1">
        <name>Mn(2+)</name>
        <dbReference type="ChEBI" id="CHEBI:29035"/>
    </cofactor>
</comment>
<dbReference type="GO" id="GO:0005829">
    <property type="term" value="C:cytosol"/>
    <property type="evidence" value="ECO:0007669"/>
    <property type="project" value="TreeGrafter"/>
</dbReference>
<dbReference type="GO" id="GO:0004471">
    <property type="term" value="F:malate dehydrogenase (decarboxylating) (NAD+) activity"/>
    <property type="evidence" value="ECO:0007669"/>
    <property type="project" value="TreeGrafter"/>
</dbReference>
<keyword evidence="3 7" id="KW-0479">Metal-binding</keyword>
<dbReference type="OrthoDB" id="5365701at2759"/>
<dbReference type="PROSITE" id="PS00331">
    <property type="entry name" value="MALIC_ENZYMES"/>
    <property type="match status" value="1"/>
</dbReference>
<evidence type="ECO:0000256" key="6">
    <source>
        <dbReference type="PIRSR" id="PIRSR000106-2"/>
    </source>
</evidence>
<proteinExistence type="inferred from homology"/>
<evidence type="ECO:0000256" key="7">
    <source>
        <dbReference type="PIRSR" id="PIRSR000106-3"/>
    </source>
</evidence>
<feature type="binding site" evidence="7">
    <location>
        <position position="313"/>
    </location>
    <ligand>
        <name>a divalent metal cation</name>
        <dbReference type="ChEBI" id="CHEBI:60240"/>
    </ligand>
</feature>
<dbReference type="PANTHER" id="PTHR23406:SF34">
    <property type="entry name" value="NAD-DEPENDENT MALIC ENZYME, MITOCHONDRIAL"/>
    <property type="match status" value="1"/>
</dbReference>
<evidence type="ECO:0000259" key="10">
    <source>
        <dbReference type="SMART" id="SM01274"/>
    </source>
</evidence>
<accession>X8JTN8</accession>
<dbReference type="InterPro" id="IPR001891">
    <property type="entry name" value="Malic_OxRdtase"/>
</dbReference>
<dbReference type="SUPFAM" id="SSF53223">
    <property type="entry name" value="Aminoacid dehydrogenase-like, N-terminal domain"/>
    <property type="match status" value="1"/>
</dbReference>
<dbReference type="SMART" id="SM01274">
    <property type="entry name" value="malic"/>
    <property type="match status" value="1"/>
</dbReference>
<feature type="domain" description="Malic enzyme NAD-binding" evidence="9">
    <location>
        <begin position="314"/>
        <end position="544"/>
    </location>
</feature>
<evidence type="ECO:0000313" key="11">
    <source>
        <dbReference type="EMBL" id="EUC67099.1"/>
    </source>
</evidence>
<sequence length="544" mass="59926">MMFRRIASRGGSFRAQVQQLVSTRSVTIASATSATKNLVPIKTSLRADALLNTPRLNKGAAFSREERAIFGLEGFLPYDIHTLEIQVERAWNQLQKQPSNLLKHAFLASLRDQNQVLFYRLMQDHLSELLSILYTPTAGEAIQHFSHLFRRPIGCFLSYPNADGMRAQLEAHVESLNYEVDVSDPNEGPIDLIVVTDSEAILGIGDQGVGGITIATSKAALYTLGAGLNPNRILPVVLDVGTDNHLLFSDPLYMGWKHTRVRGEPYNRFVDKFIKHVSALFPDALIHFEDFGNKNAQRLLDKYQSHVPVFNDDIQGTGAVALAAVMSALRITGDKLSDSRIVLYGAGSAGMGIVNQIRQGMILVDGLTREEANKRFWCLDADGLLLKSSPSLRPGQEEYARDPSEVQGWKRETLEQEALRLIDVVRQVKPTILIGTSTHAKGFTEEVTREMAKGCERPVILPLSNPTSLAEIDPADAMAWTDYKALCATGSPFPLVRMPDGTTHKISEANNAICYPALGLGTVISRSRTLSPGPCCLTWPTYAR</sequence>
<evidence type="ECO:0000256" key="2">
    <source>
        <dbReference type="ARBA" id="ARBA00008785"/>
    </source>
</evidence>
<feature type="binding site" evidence="6">
    <location>
        <position position="465"/>
    </location>
    <ligand>
        <name>(S)-malate</name>
        <dbReference type="ChEBI" id="CHEBI:15589"/>
    </ligand>
</feature>
<dbReference type="Gene3D" id="3.40.50.10380">
    <property type="entry name" value="Malic enzyme, N-terminal domain"/>
    <property type="match status" value="1"/>
</dbReference>
<protein>
    <recommendedName>
        <fullName evidence="8">Malic enzyme</fullName>
    </recommendedName>
</protein>
<evidence type="ECO:0000256" key="5">
    <source>
        <dbReference type="PIRSR" id="PIRSR000106-1"/>
    </source>
</evidence>
<dbReference type="InterPro" id="IPR015884">
    <property type="entry name" value="Malic_enzyme_CS"/>
</dbReference>
<keyword evidence="4" id="KW-0520">NAD</keyword>
<dbReference type="GO" id="GO:0051287">
    <property type="term" value="F:NAD binding"/>
    <property type="evidence" value="ECO:0007669"/>
    <property type="project" value="InterPro"/>
</dbReference>
<dbReference type="NCBIfam" id="NF010052">
    <property type="entry name" value="PRK13529.1"/>
    <property type="match status" value="1"/>
</dbReference>
<dbReference type="FunFam" id="3.40.50.10380:FF:000009">
    <property type="entry name" value="NAD-dependent malic enzyme"/>
    <property type="match status" value="1"/>
</dbReference>
<dbReference type="GO" id="GO:0046872">
    <property type="term" value="F:metal ion binding"/>
    <property type="evidence" value="ECO:0007669"/>
    <property type="project" value="UniProtKB-KW"/>
</dbReference>
<dbReference type="InterPro" id="IPR012302">
    <property type="entry name" value="Malic_NAD-bd"/>
</dbReference>
<feature type="domain" description="Malic enzyme N-terminal" evidence="10">
    <location>
        <begin position="111"/>
        <end position="304"/>
    </location>
</feature>
<evidence type="ECO:0000256" key="1">
    <source>
        <dbReference type="ARBA" id="ARBA00001936"/>
    </source>
</evidence>
<reference evidence="12" key="1">
    <citation type="journal article" date="2014" name="Genome Announc.">
        <title>Draft genome sequence of the plant-pathogenic soil fungus Rhizoctonia solani anastomosis group 3 strain Rhs1AP.</title>
        <authorList>
            <person name="Cubeta M.A."/>
            <person name="Thomas E."/>
            <person name="Dean R.A."/>
            <person name="Jabaji S."/>
            <person name="Neate S.M."/>
            <person name="Tavantzis S."/>
            <person name="Toda T."/>
            <person name="Vilgalys R."/>
            <person name="Bharathan N."/>
            <person name="Fedorova-Abrams N."/>
            <person name="Pakala S.B."/>
            <person name="Pakala S.M."/>
            <person name="Zafar N."/>
            <person name="Joardar V."/>
            <person name="Losada L."/>
            <person name="Nierman W.C."/>
        </authorList>
    </citation>
    <scope>NUCLEOTIDE SEQUENCE [LARGE SCALE GENOMIC DNA]</scope>
    <source>
        <strain evidence="12">AG-3</strain>
    </source>
</reference>
<dbReference type="AlphaFoldDB" id="X8JTN8"/>
<dbReference type="Pfam" id="PF03949">
    <property type="entry name" value="Malic_M"/>
    <property type="match status" value="1"/>
</dbReference>
<dbReference type="InterPro" id="IPR012301">
    <property type="entry name" value="Malic_N_dom"/>
</dbReference>
<dbReference type="InterPro" id="IPR036291">
    <property type="entry name" value="NAD(P)-bd_dom_sf"/>
</dbReference>
<evidence type="ECO:0000256" key="3">
    <source>
        <dbReference type="ARBA" id="ARBA00022723"/>
    </source>
</evidence>
<evidence type="ECO:0000256" key="8">
    <source>
        <dbReference type="RuleBase" id="RU003426"/>
    </source>
</evidence>
<dbReference type="SMART" id="SM00919">
    <property type="entry name" value="Malic_M"/>
    <property type="match status" value="1"/>
</dbReference>
<evidence type="ECO:0000259" key="9">
    <source>
        <dbReference type="SMART" id="SM00919"/>
    </source>
</evidence>
<comment type="similarity">
    <text evidence="2 8">Belongs to the malic enzymes family.</text>
</comment>
<feature type="binding site" evidence="7">
    <location>
        <position position="289"/>
    </location>
    <ligand>
        <name>a divalent metal cation</name>
        <dbReference type="ChEBI" id="CHEBI:60240"/>
    </ligand>
</feature>
<feature type="binding site" evidence="6">
    <location>
        <position position="510"/>
    </location>
    <ligand>
        <name>(S)-malate</name>
        <dbReference type="ChEBI" id="CHEBI:15589"/>
    </ligand>
</feature>
<dbReference type="Gene3D" id="3.40.50.720">
    <property type="entry name" value="NAD(P)-binding Rossmann-like Domain"/>
    <property type="match status" value="1"/>
</dbReference>
<gene>
    <name evidence="11" type="ORF">RSOL_499190</name>
</gene>
<evidence type="ECO:0000256" key="4">
    <source>
        <dbReference type="ARBA" id="ARBA00023027"/>
    </source>
</evidence>
<name>X8JTN8_9AGAM</name>